<dbReference type="EMBL" id="UYJE01000314">
    <property type="protein sequence ID" value="VDH92233.1"/>
    <property type="molecule type" value="Genomic_DNA"/>
</dbReference>
<comment type="caution">
    <text evidence="1">The sequence shown here is derived from an EMBL/GenBank/DDBJ whole genome shotgun (WGS) entry which is preliminary data.</text>
</comment>
<dbReference type="AlphaFoldDB" id="A0A8B6BMN6"/>
<sequence>MDEGYDILVPVDEPGQTVEVDPHDYMDDYMDELEELQEDELMAEFDYLLEQGNECSQRVNEDTDESYGTPRQAVNVSLLLRKGVYPYDYMDGFEKLQETKLPPREAFYSTLTGEGVSQADYGHAQQVWKEMGITSMREYHNLYLMTDVLLLCDVFENFRDVCLKHYQLDPA</sequence>
<dbReference type="Proteomes" id="UP000596742">
    <property type="component" value="Unassembled WGS sequence"/>
</dbReference>
<gene>
    <name evidence="1" type="ORF">MGAL_10B015241</name>
</gene>
<dbReference type="OrthoDB" id="2425134at2759"/>
<dbReference type="PANTHER" id="PTHR31511">
    <property type="entry name" value="PROTEIN CBG23764"/>
    <property type="match status" value="1"/>
</dbReference>
<accession>A0A8B6BMN6</accession>
<reference evidence="1" key="1">
    <citation type="submission" date="2018-11" db="EMBL/GenBank/DDBJ databases">
        <authorList>
            <person name="Alioto T."/>
            <person name="Alioto T."/>
        </authorList>
    </citation>
    <scope>NUCLEOTIDE SEQUENCE</scope>
</reference>
<protein>
    <recommendedName>
        <fullName evidence="3">DNA-directed DNA polymerase</fullName>
    </recommendedName>
</protein>
<evidence type="ECO:0000313" key="1">
    <source>
        <dbReference type="EMBL" id="VDH92233.1"/>
    </source>
</evidence>
<evidence type="ECO:0008006" key="3">
    <source>
        <dbReference type="Google" id="ProtNLM"/>
    </source>
</evidence>
<proteinExistence type="predicted"/>
<name>A0A8B6BMN6_MYTGA</name>
<evidence type="ECO:0000313" key="2">
    <source>
        <dbReference type="Proteomes" id="UP000596742"/>
    </source>
</evidence>
<organism evidence="1 2">
    <name type="scientific">Mytilus galloprovincialis</name>
    <name type="common">Mediterranean mussel</name>
    <dbReference type="NCBI Taxonomy" id="29158"/>
    <lineage>
        <taxon>Eukaryota</taxon>
        <taxon>Metazoa</taxon>
        <taxon>Spiralia</taxon>
        <taxon>Lophotrochozoa</taxon>
        <taxon>Mollusca</taxon>
        <taxon>Bivalvia</taxon>
        <taxon>Autobranchia</taxon>
        <taxon>Pteriomorphia</taxon>
        <taxon>Mytilida</taxon>
        <taxon>Mytiloidea</taxon>
        <taxon>Mytilidae</taxon>
        <taxon>Mytilinae</taxon>
        <taxon>Mytilus</taxon>
    </lineage>
</organism>
<keyword evidence="2" id="KW-1185">Reference proteome</keyword>
<dbReference type="PANTHER" id="PTHR31511:SF12">
    <property type="entry name" value="RHO TERMINATION FACTOR N-TERMINAL DOMAIN-CONTAINING PROTEIN"/>
    <property type="match status" value="1"/>
</dbReference>